<feature type="domain" description="STAS" evidence="1">
    <location>
        <begin position="20"/>
        <end position="121"/>
    </location>
</feature>
<comment type="caution">
    <text evidence="2">The sequence shown here is derived from an EMBL/GenBank/DDBJ whole genome shotgun (WGS) entry which is preliminary data.</text>
</comment>
<dbReference type="InterPro" id="IPR058548">
    <property type="entry name" value="MlaB-like_STAS"/>
</dbReference>
<reference evidence="2 3" key="1">
    <citation type="journal article" date="2020" name="Microorganisms">
        <title>Osmotic Adaptation and Compatible Solute Biosynthesis of Phototrophic Bacteria as Revealed from Genome Analyses.</title>
        <authorList>
            <person name="Imhoff J.F."/>
            <person name="Rahn T."/>
            <person name="Kunzel S."/>
            <person name="Keller A."/>
            <person name="Neulinger S.C."/>
        </authorList>
    </citation>
    <scope>NUCLEOTIDE SEQUENCE [LARGE SCALE GENOMIC DNA]</scope>
    <source>
        <strain evidence="2 3">DSM 25653</strain>
    </source>
</reference>
<dbReference type="Gene3D" id="3.30.750.24">
    <property type="entry name" value="STAS domain"/>
    <property type="match status" value="1"/>
</dbReference>
<dbReference type="AlphaFoldDB" id="A0A9X0W7B9"/>
<dbReference type="EMBL" id="NRRY01000008">
    <property type="protein sequence ID" value="MBK1618187.1"/>
    <property type="molecule type" value="Genomic_DNA"/>
</dbReference>
<dbReference type="InterPro" id="IPR036513">
    <property type="entry name" value="STAS_dom_sf"/>
</dbReference>
<proteinExistence type="predicted"/>
<dbReference type="RefSeq" id="WP_200241070.1">
    <property type="nucleotide sequence ID" value="NZ_NRRY01000008.1"/>
</dbReference>
<dbReference type="Proteomes" id="UP001138768">
    <property type="component" value="Unassembled WGS sequence"/>
</dbReference>
<name>A0A9X0W7B9_9GAMM</name>
<accession>A0A9X0W7B9</accession>
<dbReference type="PANTHER" id="PTHR33495:SF2">
    <property type="entry name" value="ANTI-SIGMA FACTOR ANTAGONIST TM_1081-RELATED"/>
    <property type="match status" value="1"/>
</dbReference>
<evidence type="ECO:0000313" key="3">
    <source>
        <dbReference type="Proteomes" id="UP001138768"/>
    </source>
</evidence>
<organism evidence="2 3">
    <name type="scientific">Lamprobacter modestohalophilus</name>
    <dbReference type="NCBI Taxonomy" id="1064514"/>
    <lineage>
        <taxon>Bacteria</taxon>
        <taxon>Pseudomonadati</taxon>
        <taxon>Pseudomonadota</taxon>
        <taxon>Gammaproteobacteria</taxon>
        <taxon>Chromatiales</taxon>
        <taxon>Chromatiaceae</taxon>
        <taxon>Lamprobacter</taxon>
    </lineage>
</organism>
<dbReference type="SUPFAM" id="SSF52091">
    <property type="entry name" value="SpoIIaa-like"/>
    <property type="match status" value="1"/>
</dbReference>
<dbReference type="GO" id="GO:0043856">
    <property type="term" value="F:anti-sigma factor antagonist activity"/>
    <property type="evidence" value="ECO:0007669"/>
    <property type="project" value="TreeGrafter"/>
</dbReference>
<keyword evidence="3" id="KW-1185">Reference proteome</keyword>
<dbReference type="Pfam" id="PF13466">
    <property type="entry name" value="STAS_2"/>
    <property type="match status" value="1"/>
</dbReference>
<dbReference type="CDD" id="cd07043">
    <property type="entry name" value="STAS_anti-anti-sigma_factors"/>
    <property type="match status" value="1"/>
</dbReference>
<evidence type="ECO:0000259" key="1">
    <source>
        <dbReference type="PROSITE" id="PS50801"/>
    </source>
</evidence>
<gene>
    <name evidence="2" type="ORF">CKO42_06965</name>
</gene>
<dbReference type="InterPro" id="IPR002645">
    <property type="entry name" value="STAS_dom"/>
</dbReference>
<protein>
    <recommendedName>
        <fullName evidence="1">STAS domain-containing protein</fullName>
    </recommendedName>
</protein>
<sequence length="121" mass="13036">MNQPQLLQASNSVQAIVIDELTAAVVPVLQRRLRDALTTNGANLVVDLEQIQVIDAAGIGLLIAAKNSVAEQQGQLRLINVPVPVYNLLKTMRLAGCLNAEPASNDSDEDLDRYFEEAQAA</sequence>
<evidence type="ECO:0000313" key="2">
    <source>
        <dbReference type="EMBL" id="MBK1618187.1"/>
    </source>
</evidence>
<dbReference type="PROSITE" id="PS50801">
    <property type="entry name" value="STAS"/>
    <property type="match status" value="1"/>
</dbReference>
<dbReference type="PANTHER" id="PTHR33495">
    <property type="entry name" value="ANTI-SIGMA FACTOR ANTAGONIST TM_1081-RELATED-RELATED"/>
    <property type="match status" value="1"/>
</dbReference>